<evidence type="ECO:0000256" key="2">
    <source>
        <dbReference type="SAM" id="Phobius"/>
    </source>
</evidence>
<dbReference type="Proteomes" id="UP000001036">
    <property type="component" value="Chromosome"/>
</dbReference>
<dbReference type="HOGENOM" id="CLU_1203065_0_0_6"/>
<dbReference type="eggNOG" id="ENOG5031T2U">
    <property type="taxonomic scope" value="Bacteria"/>
</dbReference>
<evidence type="ECO:0000313" key="4">
    <source>
        <dbReference type="Proteomes" id="UP000001036"/>
    </source>
</evidence>
<evidence type="ECO:0000313" key="3">
    <source>
        <dbReference type="EMBL" id="ACE83436.1"/>
    </source>
</evidence>
<organism evidence="3 4">
    <name type="scientific">Cellvibrio japonicus (strain Ueda107)</name>
    <name type="common">Pseudomonas fluorescens subsp. cellulosa</name>
    <dbReference type="NCBI Taxonomy" id="498211"/>
    <lineage>
        <taxon>Bacteria</taxon>
        <taxon>Pseudomonadati</taxon>
        <taxon>Pseudomonadota</taxon>
        <taxon>Gammaproteobacteria</taxon>
        <taxon>Cellvibrionales</taxon>
        <taxon>Cellvibrionaceae</taxon>
        <taxon>Cellvibrio</taxon>
    </lineage>
</organism>
<sequence>MKHNYKIFLACSISITIGIYIGAAYAPSQDGHGLTILSGPGLANEKRDVQSRDTDNPDTANPAIQPPPATATEPHMFPAQASVREQMLEQQLVQLKNQYHQQKSLNFTQWLGRATEKDKNFSLRETMQNRFNSESIDQAWAEPQEQQYISLFSQDQQLADYALTSTQCRTTQCELSFHITNLDQANQLVEALAKSLQAKGQYPLIIATPDQQQGITRLYIANDENSFEFD</sequence>
<dbReference type="AlphaFoldDB" id="B3PGG6"/>
<name>B3PGG6_CELJU</name>
<proteinExistence type="predicted"/>
<keyword evidence="2" id="KW-1133">Transmembrane helix</keyword>
<keyword evidence="4" id="KW-1185">Reference proteome</keyword>
<evidence type="ECO:0000256" key="1">
    <source>
        <dbReference type="SAM" id="MobiDB-lite"/>
    </source>
</evidence>
<reference evidence="3 4" key="1">
    <citation type="journal article" date="2008" name="J. Bacteriol.">
        <title>Insights into plant cell wall degradation from the genome sequence of the soil bacterium Cellvibrio japonicus.</title>
        <authorList>
            <person name="Deboy R.T."/>
            <person name="Mongodin E.F."/>
            <person name="Fouts D.E."/>
            <person name="Tailford L.E."/>
            <person name="Khouri H."/>
            <person name="Emerson J.B."/>
            <person name="Mohamoud Y."/>
            <person name="Watkins K."/>
            <person name="Henrissat B."/>
            <person name="Gilbert H.J."/>
            <person name="Nelson K.E."/>
        </authorList>
    </citation>
    <scope>NUCLEOTIDE SEQUENCE [LARGE SCALE GENOMIC DNA]</scope>
    <source>
        <strain evidence="3 4">Ueda107</strain>
    </source>
</reference>
<gene>
    <name evidence="3" type="ordered locus">CJA_0221</name>
</gene>
<feature type="transmembrane region" description="Helical" evidence="2">
    <location>
        <begin position="7"/>
        <end position="26"/>
    </location>
</feature>
<feature type="compositionally biased region" description="Basic and acidic residues" evidence="1">
    <location>
        <begin position="44"/>
        <end position="55"/>
    </location>
</feature>
<dbReference type="EMBL" id="CP000934">
    <property type="protein sequence ID" value="ACE83436.1"/>
    <property type="molecule type" value="Genomic_DNA"/>
</dbReference>
<keyword evidence="2" id="KW-0812">Transmembrane</keyword>
<feature type="region of interest" description="Disordered" evidence="1">
    <location>
        <begin position="37"/>
        <end position="73"/>
    </location>
</feature>
<protein>
    <submittedName>
        <fullName evidence="3">Uncharacterized protein</fullName>
    </submittedName>
</protein>
<accession>B3PGG6</accession>
<dbReference type="KEGG" id="cja:CJA_0221"/>
<keyword evidence="2" id="KW-0472">Membrane</keyword>
<dbReference type="STRING" id="498211.CJA_0221"/>
<dbReference type="RefSeq" id="WP_012485904.1">
    <property type="nucleotide sequence ID" value="NC_010995.1"/>
</dbReference>